<dbReference type="InterPro" id="IPR029052">
    <property type="entry name" value="Metallo-depent_PP-like"/>
</dbReference>
<evidence type="ECO:0000256" key="8">
    <source>
        <dbReference type="ARBA" id="ARBA00022640"/>
    </source>
</evidence>
<dbReference type="FunFam" id="3.60.120.10:FF:000005">
    <property type="entry name" value="isochorismate synthase, chloroplastic-like isoform X1"/>
    <property type="match status" value="1"/>
</dbReference>
<evidence type="ECO:0000256" key="19">
    <source>
        <dbReference type="RuleBase" id="RU004273"/>
    </source>
</evidence>
<evidence type="ECO:0000256" key="12">
    <source>
        <dbReference type="ARBA" id="ARBA00022842"/>
    </source>
</evidence>
<evidence type="ECO:0000256" key="18">
    <source>
        <dbReference type="ARBA" id="ARBA00048336"/>
    </source>
</evidence>
<keyword evidence="13" id="KW-0904">Protein phosphatase</keyword>
<reference evidence="22" key="2">
    <citation type="submission" date="2023-05" db="EMBL/GenBank/DDBJ databases">
        <authorList>
            <person name="Schelkunov M.I."/>
        </authorList>
    </citation>
    <scope>NUCLEOTIDE SEQUENCE</scope>
    <source>
        <strain evidence="22">Hsosn_3</strain>
        <tissue evidence="22">Leaf</tissue>
    </source>
</reference>
<dbReference type="PANTHER" id="PTHR47253:SF4">
    <property type="entry name" value="ISOCHORISMATE SYNTHASE 2, CHLOROPLASTIC"/>
    <property type="match status" value="1"/>
</dbReference>
<evidence type="ECO:0000256" key="3">
    <source>
        <dbReference type="ARBA" id="ARBA00001946"/>
    </source>
</evidence>
<gene>
    <name evidence="22" type="ORF">POM88_047032</name>
</gene>
<dbReference type="NCBIfam" id="TIGR00543">
    <property type="entry name" value="isochor_syn"/>
    <property type="match status" value="1"/>
</dbReference>
<dbReference type="SMART" id="SM00156">
    <property type="entry name" value="PP2Ac"/>
    <property type="match status" value="1"/>
</dbReference>
<dbReference type="Proteomes" id="UP001237642">
    <property type="component" value="Unassembled WGS sequence"/>
</dbReference>
<comment type="caution">
    <text evidence="22">The sequence shown here is derived from an EMBL/GenBank/DDBJ whole genome shotgun (WGS) entry which is preliminary data.</text>
</comment>
<evidence type="ECO:0000256" key="20">
    <source>
        <dbReference type="SAM" id="MobiDB-lite"/>
    </source>
</evidence>
<comment type="cofactor">
    <cofactor evidence="3">
        <name>Mg(2+)</name>
        <dbReference type="ChEBI" id="CHEBI:18420"/>
    </cofactor>
</comment>
<evidence type="ECO:0000256" key="15">
    <source>
        <dbReference type="ARBA" id="ARBA00023211"/>
    </source>
</evidence>
<dbReference type="SUPFAM" id="SSF56322">
    <property type="entry name" value="ADC synthase"/>
    <property type="match status" value="1"/>
</dbReference>
<sequence>METLVLDDIINRLLQVRGRAGKQVLLKESEIKQLCLCSKDLFLKQPTLLDLEAPIKICGDIHGQYSDLLRLFDYGGFPPKSKYLFLGDYVDRGKNGLETICLLLAFKIKYPKNIFLLRGNHECDSVNRIYGFYDECKRRFNVKIWKLFTDTFNCLPVAALIDERILCMHGGLSPELNSLDQIRNIKRPVNVPESGLLCDLLWSDPSRNIKGWGANDRGVSYTFGADKVTEFLQKHDLDLICRAHQVVEDGYEFFADRQLVTIFSAPNYCGEFDNAGVLMSVDETLLCSFQVLKPEEKNPKLMLGSLSTVRGNPFFTKTKSFIGTRKSWLLELEAMKCSIRSASPAMSTSNATSTTNARHSSIHFHNNHQRRNQLSPLFSMNGCSKEASTTPLGTIQTLSFPPVSTPALAMDSLNSALYQLKSNPPPFDSGIIRLQVRIEEQIEAIDWLRAQKQEDELLPRCFFSGRSHKNNNTPPDFLINNHINGNNNNHVNGNNNHHHHQNLSDDDDNDDSVVSVAGLGCAVFFRHISPFSFHHWRSIKRFLSKKCPLIRAYGAIRFDATAHISSEWKAFGSFYFIVPQVEFDELEGSSILATTIAWDNAVFWTFGMAISQLQDTMQQISSAIVRLSKEVPDTFIVSNNHVPSKSYWDLAVNRALQMISRNNSSLIKVVLARSSRVLTTPDIDPLIWLACLQVEGENAYQFCLQPPDAPAFIGNTPEQLFHRDSLSICSEALAGTRARGDSEALDLQIELDLLSSRKDHHEFTIVRECIRRKLEAVCANVFIEPNKAIRKLRRVQHLYAHLTGRLRSEDDEFYILSSLHPSPAVCGFPTEEARLLITETEMFDRGMYAGPVGWFGGGESEFAVGIRSALVEKGHGALFYAGTGIVEGSNSSQEWEELELKTSQFTKLMKLKALSLDAKRG</sequence>
<dbReference type="Gene3D" id="3.60.120.10">
    <property type="entry name" value="Anthranilate synthase"/>
    <property type="match status" value="1"/>
</dbReference>
<evidence type="ECO:0000256" key="16">
    <source>
        <dbReference type="ARBA" id="ARBA00023235"/>
    </source>
</evidence>
<keyword evidence="15" id="KW-0464">Manganese</keyword>
<evidence type="ECO:0000259" key="21">
    <source>
        <dbReference type="PROSITE" id="PS00125"/>
    </source>
</evidence>
<comment type="cofactor">
    <cofactor evidence="2">
        <name>Mn(2+)</name>
        <dbReference type="ChEBI" id="CHEBI:29035"/>
    </cofactor>
</comment>
<evidence type="ECO:0000256" key="17">
    <source>
        <dbReference type="ARBA" id="ARBA00047761"/>
    </source>
</evidence>
<keyword evidence="23" id="KW-1185">Reference proteome</keyword>
<evidence type="ECO:0000256" key="9">
    <source>
        <dbReference type="ARBA" id="ARBA00022723"/>
    </source>
</evidence>
<dbReference type="GO" id="GO:0006952">
    <property type="term" value="P:defense response"/>
    <property type="evidence" value="ECO:0007669"/>
    <property type="project" value="UniProtKB-KW"/>
</dbReference>
<comment type="similarity">
    <text evidence="5">Belongs to the isochorismate synthase family.</text>
</comment>
<evidence type="ECO:0000256" key="2">
    <source>
        <dbReference type="ARBA" id="ARBA00001936"/>
    </source>
</evidence>
<accession>A0AAD8H9S4</accession>
<evidence type="ECO:0000256" key="5">
    <source>
        <dbReference type="ARBA" id="ARBA00005297"/>
    </source>
</evidence>
<evidence type="ECO:0000313" key="23">
    <source>
        <dbReference type="Proteomes" id="UP001237642"/>
    </source>
</evidence>
<proteinExistence type="inferred from homology"/>
<dbReference type="InterPro" id="IPR031675">
    <property type="entry name" value="STPPase_N"/>
</dbReference>
<keyword evidence="12" id="KW-0460">Magnesium</keyword>
<name>A0AAD8H9S4_9APIA</name>
<dbReference type="SUPFAM" id="SSF56300">
    <property type="entry name" value="Metallo-dependent phosphatases"/>
    <property type="match status" value="1"/>
</dbReference>
<dbReference type="Pfam" id="PF00425">
    <property type="entry name" value="Chorismate_bind"/>
    <property type="match status" value="1"/>
</dbReference>
<dbReference type="PRINTS" id="PR00114">
    <property type="entry name" value="STPHPHTASE"/>
</dbReference>
<feature type="region of interest" description="Disordered" evidence="20">
    <location>
        <begin position="485"/>
        <end position="509"/>
    </location>
</feature>
<dbReference type="InterPro" id="IPR005801">
    <property type="entry name" value="ADC_synthase"/>
</dbReference>
<comment type="catalytic activity">
    <reaction evidence="17">
        <text>O-phospho-L-seryl-[protein] + H2O = L-seryl-[protein] + phosphate</text>
        <dbReference type="Rhea" id="RHEA:20629"/>
        <dbReference type="Rhea" id="RHEA-COMP:9863"/>
        <dbReference type="Rhea" id="RHEA-COMP:11604"/>
        <dbReference type="ChEBI" id="CHEBI:15377"/>
        <dbReference type="ChEBI" id="CHEBI:29999"/>
        <dbReference type="ChEBI" id="CHEBI:43474"/>
        <dbReference type="ChEBI" id="CHEBI:83421"/>
        <dbReference type="EC" id="3.1.3.16"/>
    </reaction>
</comment>
<evidence type="ECO:0000256" key="7">
    <source>
        <dbReference type="ARBA" id="ARBA00022528"/>
    </source>
</evidence>
<evidence type="ECO:0000256" key="13">
    <source>
        <dbReference type="ARBA" id="ARBA00022912"/>
    </source>
</evidence>
<keyword evidence="14" id="KW-0809">Transit peptide</keyword>
<keyword evidence="11" id="KW-0611">Plant defense</keyword>
<comment type="similarity">
    <text evidence="6">Belongs to the PPP phosphatase family. PP-1 subfamily.</text>
</comment>
<comment type="catalytic activity">
    <reaction evidence="18 19">
        <text>O-phospho-L-threonyl-[protein] + H2O = L-threonyl-[protein] + phosphate</text>
        <dbReference type="Rhea" id="RHEA:47004"/>
        <dbReference type="Rhea" id="RHEA-COMP:11060"/>
        <dbReference type="Rhea" id="RHEA-COMP:11605"/>
        <dbReference type="ChEBI" id="CHEBI:15377"/>
        <dbReference type="ChEBI" id="CHEBI:30013"/>
        <dbReference type="ChEBI" id="CHEBI:43474"/>
        <dbReference type="ChEBI" id="CHEBI:61977"/>
        <dbReference type="EC" id="3.1.3.16"/>
    </reaction>
</comment>
<dbReference type="GO" id="GO:0042372">
    <property type="term" value="P:phylloquinone biosynthetic process"/>
    <property type="evidence" value="ECO:0007669"/>
    <property type="project" value="TreeGrafter"/>
</dbReference>
<dbReference type="InterPro" id="IPR015890">
    <property type="entry name" value="Chorismate_C"/>
</dbReference>
<dbReference type="InterPro" id="IPR004561">
    <property type="entry name" value="IsoChor_synthase"/>
</dbReference>
<dbReference type="GO" id="GO:0004722">
    <property type="term" value="F:protein serine/threonine phosphatase activity"/>
    <property type="evidence" value="ECO:0007669"/>
    <property type="project" value="UniProtKB-EC"/>
</dbReference>
<dbReference type="AlphaFoldDB" id="A0AAD8H9S4"/>
<dbReference type="InterPro" id="IPR044250">
    <property type="entry name" value="MenF-like"/>
</dbReference>
<keyword evidence="7" id="KW-0150">Chloroplast</keyword>
<dbReference type="EC" id="3.1.3.16" evidence="19"/>
<dbReference type="InterPro" id="IPR004843">
    <property type="entry name" value="Calcineurin-like_PHP"/>
</dbReference>
<organism evidence="22 23">
    <name type="scientific">Heracleum sosnowskyi</name>
    <dbReference type="NCBI Taxonomy" id="360622"/>
    <lineage>
        <taxon>Eukaryota</taxon>
        <taxon>Viridiplantae</taxon>
        <taxon>Streptophyta</taxon>
        <taxon>Embryophyta</taxon>
        <taxon>Tracheophyta</taxon>
        <taxon>Spermatophyta</taxon>
        <taxon>Magnoliopsida</taxon>
        <taxon>eudicotyledons</taxon>
        <taxon>Gunneridae</taxon>
        <taxon>Pentapetalae</taxon>
        <taxon>asterids</taxon>
        <taxon>campanulids</taxon>
        <taxon>Apiales</taxon>
        <taxon>Apiaceae</taxon>
        <taxon>Apioideae</taxon>
        <taxon>apioid superclade</taxon>
        <taxon>Tordylieae</taxon>
        <taxon>Tordyliinae</taxon>
        <taxon>Heracleum</taxon>
    </lineage>
</organism>
<dbReference type="GO" id="GO:0008909">
    <property type="term" value="F:isochorismate synthase activity"/>
    <property type="evidence" value="ECO:0007669"/>
    <property type="project" value="UniProtKB-EC"/>
</dbReference>
<feature type="domain" description="Serine/threonine specific protein phosphatases" evidence="21">
    <location>
        <begin position="117"/>
        <end position="122"/>
    </location>
</feature>
<evidence type="ECO:0000256" key="4">
    <source>
        <dbReference type="ARBA" id="ARBA00004229"/>
    </source>
</evidence>
<dbReference type="EMBL" id="JAUIZM010000010">
    <property type="protein sequence ID" value="KAK1362558.1"/>
    <property type="molecule type" value="Genomic_DNA"/>
</dbReference>
<dbReference type="FunFam" id="3.60.21.10:FF:000026">
    <property type="entry name" value="Serine/threonine-protein phosphatase"/>
    <property type="match status" value="1"/>
</dbReference>
<keyword evidence="16" id="KW-0413">Isomerase</keyword>
<keyword evidence="8" id="KW-0934">Plastid</keyword>
<keyword evidence="9" id="KW-0479">Metal-binding</keyword>
<dbReference type="PANTHER" id="PTHR47253">
    <property type="match status" value="1"/>
</dbReference>
<evidence type="ECO:0000256" key="6">
    <source>
        <dbReference type="ARBA" id="ARBA00005333"/>
    </source>
</evidence>
<dbReference type="Gene3D" id="3.60.21.10">
    <property type="match status" value="1"/>
</dbReference>
<reference evidence="22" key="1">
    <citation type="submission" date="2023-02" db="EMBL/GenBank/DDBJ databases">
        <title>Genome of toxic invasive species Heracleum sosnowskyi carries increased number of genes despite the absence of recent whole-genome duplications.</title>
        <authorList>
            <person name="Schelkunov M."/>
            <person name="Shtratnikova V."/>
            <person name="Makarenko M."/>
            <person name="Klepikova A."/>
            <person name="Omelchenko D."/>
            <person name="Novikova G."/>
            <person name="Obukhova E."/>
            <person name="Bogdanov V."/>
            <person name="Penin A."/>
            <person name="Logacheva M."/>
        </authorList>
    </citation>
    <scope>NUCLEOTIDE SEQUENCE</scope>
    <source>
        <strain evidence="22">Hsosn_3</strain>
        <tissue evidence="22">Leaf</tissue>
    </source>
</reference>
<dbReference type="Pfam" id="PF00149">
    <property type="entry name" value="Metallophos"/>
    <property type="match status" value="1"/>
</dbReference>
<dbReference type="GO" id="GO:0046872">
    <property type="term" value="F:metal ion binding"/>
    <property type="evidence" value="ECO:0007669"/>
    <property type="project" value="UniProtKB-KW"/>
</dbReference>
<comment type="catalytic activity">
    <reaction evidence="1">
        <text>chorismate = isochorismate</text>
        <dbReference type="Rhea" id="RHEA:18985"/>
        <dbReference type="ChEBI" id="CHEBI:29748"/>
        <dbReference type="ChEBI" id="CHEBI:29780"/>
        <dbReference type="EC" id="5.4.4.2"/>
    </reaction>
</comment>
<protein>
    <recommendedName>
        <fullName evidence="19">Serine/threonine-protein phosphatase</fullName>
        <ecNumber evidence="19">3.1.3.16</ecNumber>
    </recommendedName>
</protein>
<evidence type="ECO:0000313" key="22">
    <source>
        <dbReference type="EMBL" id="KAK1362558.1"/>
    </source>
</evidence>
<evidence type="ECO:0000256" key="10">
    <source>
        <dbReference type="ARBA" id="ARBA00022801"/>
    </source>
</evidence>
<dbReference type="Pfam" id="PF16891">
    <property type="entry name" value="STPPase_N"/>
    <property type="match status" value="1"/>
</dbReference>
<dbReference type="CDD" id="cd07414">
    <property type="entry name" value="MPP_PP1_PPKL"/>
    <property type="match status" value="1"/>
</dbReference>
<dbReference type="PROSITE" id="PS00125">
    <property type="entry name" value="SER_THR_PHOSPHATASE"/>
    <property type="match status" value="1"/>
</dbReference>
<feature type="compositionally biased region" description="Low complexity" evidence="20">
    <location>
        <begin position="485"/>
        <end position="495"/>
    </location>
</feature>
<evidence type="ECO:0000256" key="14">
    <source>
        <dbReference type="ARBA" id="ARBA00022946"/>
    </source>
</evidence>
<comment type="subcellular location">
    <subcellularLocation>
        <location evidence="4">Plastid</location>
        <location evidence="4">Chloroplast</location>
    </subcellularLocation>
</comment>
<dbReference type="InterPro" id="IPR006186">
    <property type="entry name" value="Ser/Thr-sp_prot-phosphatase"/>
</dbReference>
<evidence type="ECO:0000256" key="11">
    <source>
        <dbReference type="ARBA" id="ARBA00022821"/>
    </source>
</evidence>
<evidence type="ECO:0000256" key="1">
    <source>
        <dbReference type="ARBA" id="ARBA00000799"/>
    </source>
</evidence>
<dbReference type="GO" id="GO:0009507">
    <property type="term" value="C:chloroplast"/>
    <property type="evidence" value="ECO:0007669"/>
    <property type="project" value="UniProtKB-SubCell"/>
</dbReference>
<keyword evidence="10 19" id="KW-0378">Hydrolase</keyword>